<accession>A0ACB0YHY6</accession>
<reference evidence="1" key="1">
    <citation type="submission" date="2023-11" db="EMBL/GenBank/DDBJ databases">
        <authorList>
            <person name="Poullet M."/>
        </authorList>
    </citation>
    <scope>NUCLEOTIDE SEQUENCE</scope>
    <source>
        <strain evidence="1">E1834</strain>
    </source>
</reference>
<comment type="caution">
    <text evidence="1">The sequence shown here is derived from an EMBL/GenBank/DDBJ whole genome shotgun (WGS) entry which is preliminary data.</text>
</comment>
<evidence type="ECO:0000313" key="1">
    <source>
        <dbReference type="EMBL" id="CAK5047440.1"/>
    </source>
</evidence>
<gene>
    <name evidence="1" type="ORF">MENTE1834_LOCUS12416</name>
</gene>
<sequence>MAAIVRNRIEQTPDEEFLQQLSSRLRAALPPYAIPRFIRICSSVDRTGKLCFYKIYFFNLAIT</sequence>
<dbReference type="EMBL" id="CAVMJV010000012">
    <property type="protein sequence ID" value="CAK5047440.1"/>
    <property type="molecule type" value="Genomic_DNA"/>
</dbReference>
<dbReference type="Proteomes" id="UP001497535">
    <property type="component" value="Unassembled WGS sequence"/>
</dbReference>
<proteinExistence type="predicted"/>
<name>A0ACB0YHY6_MELEN</name>
<keyword evidence="2" id="KW-1185">Reference proteome</keyword>
<evidence type="ECO:0000313" key="2">
    <source>
        <dbReference type="Proteomes" id="UP001497535"/>
    </source>
</evidence>
<organism evidence="1 2">
    <name type="scientific">Meloidogyne enterolobii</name>
    <name type="common">Root-knot nematode worm</name>
    <name type="synonym">Meloidogyne mayaguensis</name>
    <dbReference type="NCBI Taxonomy" id="390850"/>
    <lineage>
        <taxon>Eukaryota</taxon>
        <taxon>Metazoa</taxon>
        <taxon>Ecdysozoa</taxon>
        <taxon>Nematoda</taxon>
        <taxon>Chromadorea</taxon>
        <taxon>Rhabditida</taxon>
        <taxon>Tylenchina</taxon>
        <taxon>Tylenchomorpha</taxon>
        <taxon>Tylenchoidea</taxon>
        <taxon>Meloidogynidae</taxon>
        <taxon>Meloidogyninae</taxon>
        <taxon>Meloidogyne</taxon>
    </lineage>
</organism>
<protein>
    <submittedName>
        <fullName evidence="1">Uncharacterized protein</fullName>
    </submittedName>
</protein>